<keyword evidence="8" id="KW-0067">ATP-binding</keyword>
<keyword evidence="7" id="KW-0325">Glycoprotein</keyword>
<dbReference type="InterPro" id="IPR003609">
    <property type="entry name" value="Pan_app"/>
</dbReference>
<dbReference type="SMART" id="SM00108">
    <property type="entry name" value="B_lectin"/>
    <property type="match status" value="1"/>
</dbReference>
<keyword evidence="2 9" id="KW-0812">Transmembrane</keyword>
<evidence type="ECO:0000259" key="11">
    <source>
        <dbReference type="PROSITE" id="PS50927"/>
    </source>
</evidence>
<evidence type="ECO:0000256" key="4">
    <source>
        <dbReference type="ARBA" id="ARBA00022989"/>
    </source>
</evidence>
<evidence type="ECO:0000256" key="3">
    <source>
        <dbReference type="ARBA" id="ARBA00022729"/>
    </source>
</evidence>
<dbReference type="PROSITE" id="PS00107">
    <property type="entry name" value="PROTEIN_KINASE_ATP"/>
    <property type="match status" value="1"/>
</dbReference>
<comment type="caution">
    <text evidence="13">The sequence shown here is derived from an EMBL/GenBank/DDBJ whole genome shotgun (WGS) entry which is preliminary data.</text>
</comment>
<keyword evidence="8" id="KW-0547">Nucleotide-binding</keyword>
<dbReference type="PANTHER" id="PTHR47974:SF3">
    <property type="entry name" value="RECEPTOR-LIKE SERINE_THREONINE-PROTEIN KINASE"/>
    <property type="match status" value="1"/>
</dbReference>
<dbReference type="GO" id="GO:0005524">
    <property type="term" value="F:ATP binding"/>
    <property type="evidence" value="ECO:0007669"/>
    <property type="project" value="UniProtKB-UniRule"/>
</dbReference>
<reference evidence="13 14" key="1">
    <citation type="submission" date="2024-11" db="EMBL/GenBank/DDBJ databases">
        <title>A near-complete genome assembly of Cinchona calisaya.</title>
        <authorList>
            <person name="Lian D.C."/>
            <person name="Zhao X.W."/>
            <person name="Wei L."/>
        </authorList>
    </citation>
    <scope>NUCLEOTIDE SEQUENCE [LARGE SCALE GENOMIC DNA]</scope>
    <source>
        <tissue evidence="13">Nenye</tissue>
    </source>
</reference>
<name>A0ABD2YDL1_9GENT</name>
<dbReference type="SUPFAM" id="SSF51110">
    <property type="entry name" value="alpha-D-mannose-specific plant lectins"/>
    <property type="match status" value="1"/>
</dbReference>
<feature type="signal peptide" evidence="10">
    <location>
        <begin position="1"/>
        <end position="24"/>
    </location>
</feature>
<evidence type="ECO:0000256" key="8">
    <source>
        <dbReference type="PROSITE-ProRule" id="PRU10141"/>
    </source>
</evidence>
<dbReference type="Gene3D" id="3.30.200.20">
    <property type="entry name" value="Phosphorylase Kinase, domain 1"/>
    <property type="match status" value="1"/>
</dbReference>
<feature type="domain" description="Apple" evidence="12">
    <location>
        <begin position="335"/>
        <end position="418"/>
    </location>
</feature>
<dbReference type="InterPro" id="IPR017441">
    <property type="entry name" value="Protein_kinase_ATP_BS"/>
</dbReference>
<dbReference type="GO" id="GO:0016020">
    <property type="term" value="C:membrane"/>
    <property type="evidence" value="ECO:0007669"/>
    <property type="project" value="UniProtKB-SubCell"/>
</dbReference>
<dbReference type="InterPro" id="IPR000858">
    <property type="entry name" value="S_locus_glycoprot_dom"/>
</dbReference>
<dbReference type="Pfam" id="PF00954">
    <property type="entry name" value="S_locus_glycop"/>
    <property type="match status" value="1"/>
</dbReference>
<keyword evidence="5 9" id="KW-0472">Membrane</keyword>
<dbReference type="SUPFAM" id="SSF56112">
    <property type="entry name" value="Protein kinase-like (PK-like)"/>
    <property type="match status" value="1"/>
</dbReference>
<dbReference type="InterPro" id="IPR011009">
    <property type="entry name" value="Kinase-like_dom_sf"/>
</dbReference>
<evidence type="ECO:0000259" key="12">
    <source>
        <dbReference type="PROSITE" id="PS50948"/>
    </source>
</evidence>
<sequence>MFEPIPTLVFSLLLLVSLLPSSSSKIYRSLTKGSSLSSQDVLLSSPNAIFSAGFLPVGENAYCFAIWFSVAYDNGNHTVVWTANRDQPVNGRHSKLSLEKSGNLILRDAGQLSVWTSGTKSNSSVQLELHDNGNLALRNPEGPFLWQSFDSPTTTLLPQQSFWRNAMLVSQRSRTNYSSGFYRLYFADNDVLSLRYEGPTITSVYWPEPWRKIAENGRSIYNSSKIAVLDSLGHFYSSDEFEFKTVDHGLRTQRRLTLDVDGVVRVYSLNQKNKHWEVSWQSSQQACKMHGICGSNSLCTYSHKFGRKYSCLPGYKMINQSDWSFGCKRNFRLSCESNTNNVSDGFVELPNVEFYGFDIGFFPNYTLRQCQEKCIRCCDCIGFQYKFEGGNGYYNCFPKTTLFNGYRSNGLDYSMYIKLPFSILASAEKPLELQCLDHITILDRPYEKKNRIGWLRSVIWCTCVVGAIEILFLLAALYKTRRRSTATIQGYLQVATGFRKFTYTELKKATKNFSEEIGRGGGGIVYKGVLSDNRVAAIKCLKEANQGEA</sequence>
<evidence type="ECO:0000256" key="9">
    <source>
        <dbReference type="SAM" id="Phobius"/>
    </source>
</evidence>
<dbReference type="CDD" id="cd01098">
    <property type="entry name" value="PAN_AP_plant"/>
    <property type="match status" value="1"/>
</dbReference>
<evidence type="ECO:0000256" key="6">
    <source>
        <dbReference type="ARBA" id="ARBA00023157"/>
    </source>
</evidence>
<dbReference type="Pfam" id="PF01453">
    <property type="entry name" value="B_lectin"/>
    <property type="match status" value="1"/>
</dbReference>
<evidence type="ECO:0000256" key="10">
    <source>
        <dbReference type="SAM" id="SignalP"/>
    </source>
</evidence>
<dbReference type="PANTHER" id="PTHR47974">
    <property type="entry name" value="OS07G0415500 PROTEIN"/>
    <property type="match status" value="1"/>
</dbReference>
<gene>
    <name evidence="13" type="ORF">ACH5RR_034959</name>
</gene>
<evidence type="ECO:0000313" key="13">
    <source>
        <dbReference type="EMBL" id="KAL3505118.1"/>
    </source>
</evidence>
<proteinExistence type="predicted"/>
<feature type="domain" description="Bulb-type lectin" evidence="11">
    <location>
        <begin position="27"/>
        <end position="150"/>
    </location>
</feature>
<dbReference type="PROSITE" id="PS50927">
    <property type="entry name" value="BULB_LECTIN"/>
    <property type="match status" value="1"/>
</dbReference>
<evidence type="ECO:0000256" key="5">
    <source>
        <dbReference type="ARBA" id="ARBA00023136"/>
    </source>
</evidence>
<feature type="binding site" evidence="8">
    <location>
        <position position="539"/>
    </location>
    <ligand>
        <name>ATP</name>
        <dbReference type="ChEBI" id="CHEBI:30616"/>
    </ligand>
</feature>
<protein>
    <submittedName>
        <fullName evidence="13">Uncharacterized protein</fullName>
    </submittedName>
</protein>
<dbReference type="Gene3D" id="2.90.10.10">
    <property type="entry name" value="Bulb-type lectin domain"/>
    <property type="match status" value="1"/>
</dbReference>
<keyword evidence="4 9" id="KW-1133">Transmembrane helix</keyword>
<evidence type="ECO:0000256" key="1">
    <source>
        <dbReference type="ARBA" id="ARBA00004167"/>
    </source>
</evidence>
<evidence type="ECO:0000313" key="14">
    <source>
        <dbReference type="Proteomes" id="UP001630127"/>
    </source>
</evidence>
<dbReference type="AlphaFoldDB" id="A0ABD2YDL1"/>
<keyword evidence="3 10" id="KW-0732">Signal</keyword>
<dbReference type="InterPro" id="IPR036426">
    <property type="entry name" value="Bulb-type_lectin_dom_sf"/>
</dbReference>
<accession>A0ABD2YDL1</accession>
<evidence type="ECO:0000256" key="7">
    <source>
        <dbReference type="ARBA" id="ARBA00023180"/>
    </source>
</evidence>
<dbReference type="Proteomes" id="UP001630127">
    <property type="component" value="Unassembled WGS sequence"/>
</dbReference>
<keyword evidence="6" id="KW-1015">Disulfide bond</keyword>
<evidence type="ECO:0000256" key="2">
    <source>
        <dbReference type="ARBA" id="ARBA00022692"/>
    </source>
</evidence>
<organism evidence="13 14">
    <name type="scientific">Cinchona calisaya</name>
    <dbReference type="NCBI Taxonomy" id="153742"/>
    <lineage>
        <taxon>Eukaryota</taxon>
        <taxon>Viridiplantae</taxon>
        <taxon>Streptophyta</taxon>
        <taxon>Embryophyta</taxon>
        <taxon>Tracheophyta</taxon>
        <taxon>Spermatophyta</taxon>
        <taxon>Magnoliopsida</taxon>
        <taxon>eudicotyledons</taxon>
        <taxon>Gunneridae</taxon>
        <taxon>Pentapetalae</taxon>
        <taxon>asterids</taxon>
        <taxon>lamiids</taxon>
        <taxon>Gentianales</taxon>
        <taxon>Rubiaceae</taxon>
        <taxon>Cinchonoideae</taxon>
        <taxon>Cinchoneae</taxon>
        <taxon>Cinchona</taxon>
    </lineage>
</organism>
<dbReference type="PROSITE" id="PS50948">
    <property type="entry name" value="PAN"/>
    <property type="match status" value="1"/>
</dbReference>
<keyword evidence="14" id="KW-1185">Reference proteome</keyword>
<feature type="chain" id="PRO_5044826314" evidence="10">
    <location>
        <begin position="25"/>
        <end position="549"/>
    </location>
</feature>
<comment type="subcellular location">
    <subcellularLocation>
        <location evidence="1">Membrane</location>
        <topology evidence="1">Single-pass membrane protein</topology>
    </subcellularLocation>
</comment>
<dbReference type="EMBL" id="JBJUIK010000014">
    <property type="protein sequence ID" value="KAL3505118.1"/>
    <property type="molecule type" value="Genomic_DNA"/>
</dbReference>
<dbReference type="InterPro" id="IPR001480">
    <property type="entry name" value="Bulb-type_lectin_dom"/>
</dbReference>
<feature type="transmembrane region" description="Helical" evidence="9">
    <location>
        <begin position="454"/>
        <end position="478"/>
    </location>
</feature>
<dbReference type="CDD" id="cd00028">
    <property type="entry name" value="B_lectin"/>
    <property type="match status" value="1"/>
</dbReference>